<organism evidence="10">
    <name type="scientific">Micrurus spixii</name>
    <name type="common">Amazon coral snake</name>
    <dbReference type="NCBI Taxonomy" id="129469"/>
    <lineage>
        <taxon>Eukaryota</taxon>
        <taxon>Metazoa</taxon>
        <taxon>Chordata</taxon>
        <taxon>Craniata</taxon>
        <taxon>Vertebrata</taxon>
        <taxon>Euteleostomi</taxon>
        <taxon>Lepidosauria</taxon>
        <taxon>Squamata</taxon>
        <taxon>Bifurcata</taxon>
        <taxon>Unidentata</taxon>
        <taxon>Episquamata</taxon>
        <taxon>Toxicofera</taxon>
        <taxon>Serpentes</taxon>
        <taxon>Colubroidea</taxon>
        <taxon>Elapidae</taxon>
        <taxon>Elapinae</taxon>
        <taxon>Micrurus</taxon>
    </lineage>
</organism>
<proteinExistence type="inferred from homology"/>
<dbReference type="Gene3D" id="1.10.630.10">
    <property type="entry name" value="Cytochrome P450"/>
    <property type="match status" value="1"/>
</dbReference>
<keyword evidence="5 9" id="KW-0560">Oxidoreductase</keyword>
<dbReference type="PROSITE" id="PS00086">
    <property type="entry name" value="CYTOCHROME_P450"/>
    <property type="match status" value="1"/>
</dbReference>
<dbReference type="GO" id="GO:0020037">
    <property type="term" value="F:heme binding"/>
    <property type="evidence" value="ECO:0007669"/>
    <property type="project" value="InterPro"/>
</dbReference>
<dbReference type="GO" id="GO:0016705">
    <property type="term" value="F:oxidoreductase activity, acting on paired donors, with incorporation or reduction of molecular oxygen"/>
    <property type="evidence" value="ECO:0007669"/>
    <property type="project" value="InterPro"/>
</dbReference>
<comment type="cofactor">
    <cofactor evidence="1 8">
        <name>heme</name>
        <dbReference type="ChEBI" id="CHEBI:30413"/>
    </cofactor>
</comment>
<dbReference type="GO" id="GO:0006704">
    <property type="term" value="P:glucocorticoid biosynthetic process"/>
    <property type="evidence" value="ECO:0007669"/>
    <property type="project" value="TreeGrafter"/>
</dbReference>
<evidence type="ECO:0000256" key="5">
    <source>
        <dbReference type="ARBA" id="ARBA00023002"/>
    </source>
</evidence>
<evidence type="ECO:0000313" key="10">
    <source>
        <dbReference type="EMBL" id="LAB33450.1"/>
    </source>
</evidence>
<evidence type="ECO:0000256" key="6">
    <source>
        <dbReference type="ARBA" id="ARBA00023004"/>
    </source>
</evidence>
<evidence type="ECO:0000256" key="8">
    <source>
        <dbReference type="PIRSR" id="PIRSR602403-1"/>
    </source>
</evidence>
<dbReference type="GO" id="GO:0005506">
    <property type="term" value="F:iron ion binding"/>
    <property type="evidence" value="ECO:0007669"/>
    <property type="project" value="InterPro"/>
</dbReference>
<dbReference type="GO" id="GO:0005743">
    <property type="term" value="C:mitochondrial inner membrane"/>
    <property type="evidence" value="ECO:0007669"/>
    <property type="project" value="TreeGrafter"/>
</dbReference>
<dbReference type="InterPro" id="IPR017972">
    <property type="entry name" value="Cyt_P450_CS"/>
</dbReference>
<dbReference type="GO" id="GO:0071375">
    <property type="term" value="P:cellular response to peptide hormone stimulus"/>
    <property type="evidence" value="ECO:0007669"/>
    <property type="project" value="TreeGrafter"/>
</dbReference>
<accession>A0A2D4MJ62</accession>
<dbReference type="SUPFAM" id="SSF48264">
    <property type="entry name" value="Cytochrome P450"/>
    <property type="match status" value="1"/>
</dbReference>
<dbReference type="InterPro" id="IPR002403">
    <property type="entry name" value="Cyt_P450_E_grp-IV"/>
</dbReference>
<reference evidence="10" key="2">
    <citation type="submission" date="2017-11" db="EMBL/GenBank/DDBJ databases">
        <title>Coralsnake Venomics: Analyses of Venom Gland Transcriptomes and Proteomes of Six Brazilian Taxa.</title>
        <authorList>
            <person name="Aird S.D."/>
            <person name="Jorge da Silva N."/>
            <person name="Qiu L."/>
            <person name="Villar-Briones A."/>
            <person name="Aparecida-Saddi V."/>
            <person name="Campos-Telles M.P."/>
            <person name="Grau M."/>
            <person name="Mikheyev A.S."/>
        </authorList>
    </citation>
    <scope>NUCLEOTIDE SEQUENCE</scope>
    <source>
        <tissue evidence="10">Venom_gland</tissue>
    </source>
</reference>
<dbReference type="Pfam" id="PF00067">
    <property type="entry name" value="p450"/>
    <property type="match status" value="1"/>
</dbReference>
<keyword evidence="4 8" id="KW-0479">Metal-binding</keyword>
<dbReference type="InterPro" id="IPR001128">
    <property type="entry name" value="Cyt_P450"/>
</dbReference>
<dbReference type="InterPro" id="IPR050479">
    <property type="entry name" value="CYP11_CYP27_families"/>
</dbReference>
<dbReference type="InterPro" id="IPR036396">
    <property type="entry name" value="Cyt_P450_sf"/>
</dbReference>
<dbReference type="AlphaFoldDB" id="A0A2D4MJ62"/>
<sequence>MSHDEANFPEPERFLPRRWLRDQREVSPHPFSSIPFGYGIRACVGRRIAELEMHLALIRIIQKFLIRPDPQCTDVKPLSRIVLVPDKPINLDFLDRQTVP</sequence>
<dbReference type="GO" id="GO:0004497">
    <property type="term" value="F:monooxygenase activity"/>
    <property type="evidence" value="ECO:0007669"/>
    <property type="project" value="UniProtKB-KW"/>
</dbReference>
<feature type="binding site" description="axial binding residue" evidence="8">
    <location>
        <position position="43"/>
    </location>
    <ligand>
        <name>heme</name>
        <dbReference type="ChEBI" id="CHEBI:30413"/>
    </ligand>
    <ligandPart>
        <name>Fe</name>
        <dbReference type="ChEBI" id="CHEBI:18248"/>
    </ligandPart>
</feature>
<dbReference type="GO" id="GO:0008203">
    <property type="term" value="P:cholesterol metabolic process"/>
    <property type="evidence" value="ECO:0007669"/>
    <property type="project" value="TreeGrafter"/>
</dbReference>
<comment type="similarity">
    <text evidence="2 9">Belongs to the cytochrome P450 family.</text>
</comment>
<protein>
    <recommendedName>
        <fullName evidence="11">Cytochrome P450</fullName>
    </recommendedName>
</protein>
<reference evidence="10" key="1">
    <citation type="submission" date="2017-07" db="EMBL/GenBank/DDBJ databases">
        <authorList>
            <person name="Mikheyev A."/>
            <person name="Grau M."/>
        </authorList>
    </citation>
    <scope>NUCLEOTIDE SEQUENCE</scope>
    <source>
        <tissue evidence="10">Venom_gland</tissue>
    </source>
</reference>
<dbReference type="PRINTS" id="PR00465">
    <property type="entry name" value="EP450IV"/>
</dbReference>
<dbReference type="GO" id="GO:0034650">
    <property type="term" value="P:cortisol metabolic process"/>
    <property type="evidence" value="ECO:0007669"/>
    <property type="project" value="TreeGrafter"/>
</dbReference>
<evidence type="ECO:0000256" key="7">
    <source>
        <dbReference type="ARBA" id="ARBA00023033"/>
    </source>
</evidence>
<evidence type="ECO:0000256" key="4">
    <source>
        <dbReference type="ARBA" id="ARBA00022723"/>
    </source>
</evidence>
<evidence type="ECO:0000256" key="2">
    <source>
        <dbReference type="ARBA" id="ARBA00010617"/>
    </source>
</evidence>
<name>A0A2D4MJ62_9SAUR</name>
<evidence type="ECO:0000256" key="1">
    <source>
        <dbReference type="ARBA" id="ARBA00001971"/>
    </source>
</evidence>
<keyword evidence="7 9" id="KW-0503">Monooxygenase</keyword>
<dbReference type="PANTHER" id="PTHR24279">
    <property type="entry name" value="CYTOCHROME P450"/>
    <property type="match status" value="1"/>
</dbReference>
<evidence type="ECO:0008006" key="11">
    <source>
        <dbReference type="Google" id="ProtNLM"/>
    </source>
</evidence>
<keyword evidence="3 8" id="KW-0349">Heme</keyword>
<evidence type="ECO:0000256" key="9">
    <source>
        <dbReference type="RuleBase" id="RU000461"/>
    </source>
</evidence>
<evidence type="ECO:0000256" key="3">
    <source>
        <dbReference type="ARBA" id="ARBA00022617"/>
    </source>
</evidence>
<keyword evidence="6 8" id="KW-0408">Iron</keyword>
<dbReference type="GO" id="GO:0006700">
    <property type="term" value="P:C21-steroid hormone biosynthetic process"/>
    <property type="evidence" value="ECO:0007669"/>
    <property type="project" value="TreeGrafter"/>
</dbReference>
<dbReference type="PANTHER" id="PTHR24279:SF123">
    <property type="entry name" value="CYTOCHROME P450 FAMILY 27 SUBFAMILY A MEMBER 1"/>
    <property type="match status" value="1"/>
</dbReference>
<dbReference type="EMBL" id="IACM01093056">
    <property type="protein sequence ID" value="LAB33450.1"/>
    <property type="molecule type" value="Transcribed_RNA"/>
</dbReference>